<proteinExistence type="predicted"/>
<comment type="caution">
    <text evidence="2">The sequence shown here is derived from an EMBL/GenBank/DDBJ whole genome shotgun (WGS) entry which is preliminary data.</text>
</comment>
<organism evidence="2 3">
    <name type="scientific">Virgisporangium aliadipatigenens</name>
    <dbReference type="NCBI Taxonomy" id="741659"/>
    <lineage>
        <taxon>Bacteria</taxon>
        <taxon>Bacillati</taxon>
        <taxon>Actinomycetota</taxon>
        <taxon>Actinomycetes</taxon>
        <taxon>Micromonosporales</taxon>
        <taxon>Micromonosporaceae</taxon>
        <taxon>Virgisporangium</taxon>
    </lineage>
</organism>
<accession>A0A8J3YYM3</accession>
<evidence type="ECO:0000259" key="1">
    <source>
        <dbReference type="Pfam" id="PF17882"/>
    </source>
</evidence>
<sequence>MEPTYVDFSRSPAGTGNAAVKIERGSAGAGRLELDNGGTLRMVFTVPEGERHDQATLTVTGLASRLGRSPGHAPMYVTLNDSPVIDRWTIPGGGDLPTPCAFAVPGDLLRPGANELTITSAADARTRLWLYRVTLDPVWERGRTERVLAAREATEPVLRYETRRGGAGADGWRAGPTVWVYVDRGEERLPAQLSWQDARGQDWSVTFEAGVNAFYGHCRMRGARPCEFRGTLTGRWSADASPGPAPARYATWEGWGGGWHRSNGIALLVGDGVRPLRRVAWRDTFGNNGTIGFDPDGGFIGTYQRVGEGPIGYRGERLLKG</sequence>
<dbReference type="RefSeq" id="WP_203905512.1">
    <property type="nucleotide sequence ID" value="NZ_BOPF01000064.1"/>
</dbReference>
<keyword evidence="3" id="KW-1185">Reference proteome</keyword>
<evidence type="ECO:0000313" key="3">
    <source>
        <dbReference type="Proteomes" id="UP000619260"/>
    </source>
</evidence>
<dbReference type="Proteomes" id="UP000619260">
    <property type="component" value="Unassembled WGS sequence"/>
</dbReference>
<feature type="domain" description="OAA-family lectin sugar binding" evidence="1">
    <location>
        <begin position="248"/>
        <end position="316"/>
    </location>
</feature>
<dbReference type="InterPro" id="IPR040964">
    <property type="entry name" value="SBD"/>
</dbReference>
<evidence type="ECO:0000313" key="2">
    <source>
        <dbReference type="EMBL" id="GIJ52116.1"/>
    </source>
</evidence>
<feature type="domain" description="OAA-family lectin sugar binding" evidence="1">
    <location>
        <begin position="159"/>
        <end position="233"/>
    </location>
</feature>
<dbReference type="Pfam" id="PF17882">
    <property type="entry name" value="SBD"/>
    <property type="match status" value="2"/>
</dbReference>
<reference evidence="2" key="1">
    <citation type="submission" date="2021-01" db="EMBL/GenBank/DDBJ databases">
        <title>Whole genome shotgun sequence of Virgisporangium aliadipatigenens NBRC 105644.</title>
        <authorList>
            <person name="Komaki H."/>
            <person name="Tamura T."/>
        </authorList>
    </citation>
    <scope>NUCLEOTIDE SEQUENCE</scope>
    <source>
        <strain evidence="2">NBRC 105644</strain>
    </source>
</reference>
<dbReference type="EMBL" id="BOPF01000064">
    <property type="protein sequence ID" value="GIJ52116.1"/>
    <property type="molecule type" value="Genomic_DNA"/>
</dbReference>
<gene>
    <name evidence="2" type="ORF">Val02_90020</name>
</gene>
<name>A0A8J3YYM3_9ACTN</name>
<dbReference type="AlphaFoldDB" id="A0A8J3YYM3"/>
<protein>
    <recommendedName>
        <fullName evidence="1">OAA-family lectin sugar binding domain-containing protein</fullName>
    </recommendedName>
</protein>